<gene>
    <name evidence="8" type="primary">PGY2</name>
    <name evidence="8" type="ORF">SNAT2548_LOCUS20634</name>
</gene>
<keyword evidence="9" id="KW-1185">Reference proteome</keyword>
<protein>
    <submittedName>
        <fullName evidence="8">PGY2 protein</fullName>
    </submittedName>
</protein>
<dbReference type="SUPFAM" id="SSF90123">
    <property type="entry name" value="ABC transporter transmembrane region"/>
    <property type="match status" value="1"/>
</dbReference>
<dbReference type="InterPro" id="IPR011527">
    <property type="entry name" value="ABC1_TM_dom"/>
</dbReference>
<feature type="transmembrane region" description="Helical" evidence="6">
    <location>
        <begin position="358"/>
        <end position="383"/>
    </location>
</feature>
<feature type="transmembrane region" description="Helical" evidence="6">
    <location>
        <begin position="324"/>
        <end position="346"/>
    </location>
</feature>
<dbReference type="PANTHER" id="PTHR43394">
    <property type="entry name" value="ATP-DEPENDENT PERMEASE MDL1, MITOCHONDRIAL"/>
    <property type="match status" value="1"/>
</dbReference>
<organism evidence="8 9">
    <name type="scientific">Symbiodinium natans</name>
    <dbReference type="NCBI Taxonomy" id="878477"/>
    <lineage>
        <taxon>Eukaryota</taxon>
        <taxon>Sar</taxon>
        <taxon>Alveolata</taxon>
        <taxon>Dinophyceae</taxon>
        <taxon>Suessiales</taxon>
        <taxon>Symbiodiniaceae</taxon>
        <taxon>Symbiodinium</taxon>
    </lineage>
</organism>
<dbReference type="Pfam" id="PF00005">
    <property type="entry name" value="ABC_tran"/>
    <property type="match status" value="1"/>
</dbReference>
<accession>A0A812Q6I9</accession>
<evidence type="ECO:0000259" key="7">
    <source>
        <dbReference type="PROSITE" id="PS50929"/>
    </source>
</evidence>
<feature type="transmembrane region" description="Helical" evidence="6">
    <location>
        <begin position="240"/>
        <end position="264"/>
    </location>
</feature>
<evidence type="ECO:0000256" key="2">
    <source>
        <dbReference type="ARBA" id="ARBA00022692"/>
    </source>
</evidence>
<feature type="region of interest" description="Disordered" evidence="5">
    <location>
        <begin position="1"/>
        <end position="32"/>
    </location>
</feature>
<dbReference type="InterPro" id="IPR039421">
    <property type="entry name" value="Type_1_exporter"/>
</dbReference>
<evidence type="ECO:0000256" key="5">
    <source>
        <dbReference type="SAM" id="MobiDB-lite"/>
    </source>
</evidence>
<feature type="transmembrane region" description="Helical" evidence="6">
    <location>
        <begin position="139"/>
        <end position="164"/>
    </location>
</feature>
<name>A0A812Q6I9_9DINO</name>
<dbReference type="Gene3D" id="1.20.1560.10">
    <property type="entry name" value="ABC transporter type 1, transmembrane domain"/>
    <property type="match status" value="1"/>
</dbReference>
<dbReference type="Pfam" id="PF00664">
    <property type="entry name" value="ABC_membrane"/>
    <property type="match status" value="1"/>
</dbReference>
<dbReference type="GO" id="GO:0090374">
    <property type="term" value="P:oligopeptide export from mitochondrion"/>
    <property type="evidence" value="ECO:0007669"/>
    <property type="project" value="TreeGrafter"/>
</dbReference>
<dbReference type="SUPFAM" id="SSF52540">
    <property type="entry name" value="P-loop containing nucleoside triphosphate hydrolases"/>
    <property type="match status" value="1"/>
</dbReference>
<keyword evidence="3 6" id="KW-1133">Transmembrane helix</keyword>
<dbReference type="InterPro" id="IPR027417">
    <property type="entry name" value="P-loop_NTPase"/>
</dbReference>
<evidence type="ECO:0000313" key="9">
    <source>
        <dbReference type="Proteomes" id="UP000604046"/>
    </source>
</evidence>
<evidence type="ECO:0000256" key="1">
    <source>
        <dbReference type="ARBA" id="ARBA00004141"/>
    </source>
</evidence>
<dbReference type="InterPro" id="IPR003439">
    <property type="entry name" value="ABC_transporter-like_ATP-bd"/>
</dbReference>
<dbReference type="CDD" id="cd18577">
    <property type="entry name" value="ABC_6TM_Pgp_ABCB1_D1_like"/>
    <property type="match status" value="1"/>
</dbReference>
<dbReference type="PANTHER" id="PTHR43394:SF27">
    <property type="entry name" value="ATP-DEPENDENT TRANSLOCASE ABCB1-LIKE"/>
    <property type="match status" value="1"/>
</dbReference>
<dbReference type="OrthoDB" id="4865934at2759"/>
<dbReference type="GO" id="GO:0016887">
    <property type="term" value="F:ATP hydrolysis activity"/>
    <property type="evidence" value="ECO:0007669"/>
    <property type="project" value="InterPro"/>
</dbReference>
<comment type="caution">
    <text evidence="8">The sequence shown here is derived from an EMBL/GenBank/DDBJ whole genome shotgun (WGS) entry which is preliminary data.</text>
</comment>
<reference evidence="8" key="1">
    <citation type="submission" date="2021-02" db="EMBL/GenBank/DDBJ databases">
        <authorList>
            <person name="Dougan E. K."/>
            <person name="Rhodes N."/>
            <person name="Thang M."/>
            <person name="Chan C."/>
        </authorList>
    </citation>
    <scope>NUCLEOTIDE SEQUENCE</scope>
</reference>
<evidence type="ECO:0000256" key="6">
    <source>
        <dbReference type="SAM" id="Phobius"/>
    </source>
</evidence>
<comment type="subcellular location">
    <subcellularLocation>
        <location evidence="1">Membrane</location>
        <topology evidence="1">Multi-pass membrane protein</topology>
    </subcellularLocation>
</comment>
<dbReference type="InterPro" id="IPR036640">
    <property type="entry name" value="ABC1_TM_sf"/>
</dbReference>
<dbReference type="GO" id="GO:0005524">
    <property type="term" value="F:ATP binding"/>
    <property type="evidence" value="ECO:0007669"/>
    <property type="project" value="InterPro"/>
</dbReference>
<dbReference type="Gene3D" id="3.40.50.300">
    <property type="entry name" value="P-loop containing nucleotide triphosphate hydrolases"/>
    <property type="match status" value="1"/>
</dbReference>
<feature type="transmembrane region" description="Helical" evidence="6">
    <location>
        <begin position="214"/>
        <end position="234"/>
    </location>
</feature>
<dbReference type="GO" id="GO:0015421">
    <property type="term" value="F:ABC-type oligopeptide transporter activity"/>
    <property type="evidence" value="ECO:0007669"/>
    <property type="project" value="TreeGrafter"/>
</dbReference>
<evidence type="ECO:0000256" key="3">
    <source>
        <dbReference type="ARBA" id="ARBA00022989"/>
    </source>
</evidence>
<proteinExistence type="predicted"/>
<evidence type="ECO:0000256" key="4">
    <source>
        <dbReference type="ARBA" id="ARBA00023136"/>
    </source>
</evidence>
<dbReference type="GO" id="GO:0005743">
    <property type="term" value="C:mitochondrial inner membrane"/>
    <property type="evidence" value="ECO:0007669"/>
    <property type="project" value="TreeGrafter"/>
</dbReference>
<dbReference type="AlphaFoldDB" id="A0A812Q6I9"/>
<evidence type="ECO:0000313" key="8">
    <source>
        <dbReference type="EMBL" id="CAE7377871.1"/>
    </source>
</evidence>
<dbReference type="Proteomes" id="UP000604046">
    <property type="component" value="Unassembled WGS sequence"/>
</dbReference>
<feature type="transmembrane region" description="Helical" evidence="6">
    <location>
        <begin position="64"/>
        <end position="89"/>
    </location>
</feature>
<keyword evidence="4 6" id="KW-0472">Membrane</keyword>
<sequence>MDSKPEGTEEVDADIIADLPGDGTEETEVEKKQRLAKEKKEALKEWGGTASFGRLLSLATWTDLLILVLGILGAIASGAGQPMMCLMFGDLIDGLGATMFTNFDMAAMSNMTAAEQTAAIEALTAEAQAVMLQNVGETAINFILIGCGVCVAASLQGWGFAYFADSQVKKMRPLYFDLMLHRDVGWFDTHSPGALPGEMMADLEALHEAFGTKLGVSVMSFSGLVIGLTVGFILSWQIALLMLATLPLMAGGAVIMSSAVLDFVQEAQGPYEKAATLADEMLFAIRTVVAFGGEAREIRRYSAAVESASRGGLRNRIKTGVGMGYIWFVYFAAMALAFWFASKLMYDGQEDLTSGKVMAAFTCVLTVGFMVGNIAPGFANIAVAKASMARFFYLVNHESTIQKRLRDDREVIGPIETLQLDEVHFAYPARPDIKVLHGLSLTIQKGQKVAVVGESGSGKSTIMALLERFYDPLEGAVRVNGKDLRNINIQSYRKQIGYVGQEPVLFATSVRENILQGSSMQFVGRY</sequence>
<dbReference type="EMBL" id="CAJNDS010002216">
    <property type="protein sequence ID" value="CAE7377871.1"/>
    <property type="molecule type" value="Genomic_DNA"/>
</dbReference>
<keyword evidence="2 6" id="KW-0812">Transmembrane</keyword>
<feature type="domain" description="ABC transmembrane type-1" evidence="7">
    <location>
        <begin position="68"/>
        <end position="382"/>
    </location>
</feature>
<dbReference type="PROSITE" id="PS50929">
    <property type="entry name" value="ABC_TM1F"/>
    <property type="match status" value="1"/>
</dbReference>